<sequence length="237" mass="27195">MKWPWPKRRRLLPTLPDLAGLHRRSPEGASAYVRGQAERHLSQAMSIRVNKLPAARDEHREDLFYAYIRHKALFILYDGLGSDPYMDAEALSALVLDRIADELAGDFENEFSLDRLTAAFASDDVLVHSVPALVDGRLAQTLDQKAWERAEHQARLRDLKQRDKAVYTLLESERDRIAQLFDDMQSALDDGVPLPQLAPHIWEVESAQDRIRALKRRLLLPVPPHWQDEAGIDRLMH</sequence>
<feature type="coiled-coil region" evidence="1">
    <location>
        <begin position="142"/>
        <end position="190"/>
    </location>
</feature>
<accession>A0A918VUE7</accession>
<organism evidence="2 3">
    <name type="scientific">Devosia pacifica</name>
    <dbReference type="NCBI Taxonomy" id="1335967"/>
    <lineage>
        <taxon>Bacteria</taxon>
        <taxon>Pseudomonadati</taxon>
        <taxon>Pseudomonadota</taxon>
        <taxon>Alphaproteobacteria</taxon>
        <taxon>Hyphomicrobiales</taxon>
        <taxon>Devosiaceae</taxon>
        <taxon>Devosia</taxon>
    </lineage>
</organism>
<dbReference type="EMBL" id="BMZE01000002">
    <property type="protein sequence ID" value="GHA26524.1"/>
    <property type="molecule type" value="Genomic_DNA"/>
</dbReference>
<dbReference type="Proteomes" id="UP000646579">
    <property type="component" value="Unassembled WGS sequence"/>
</dbReference>
<dbReference type="RefSeq" id="WP_189425805.1">
    <property type="nucleotide sequence ID" value="NZ_BMZE01000002.1"/>
</dbReference>
<evidence type="ECO:0000313" key="3">
    <source>
        <dbReference type="Proteomes" id="UP000646579"/>
    </source>
</evidence>
<keyword evidence="1" id="KW-0175">Coiled coil</keyword>
<reference evidence="2" key="2">
    <citation type="submission" date="2020-09" db="EMBL/GenBank/DDBJ databases">
        <authorList>
            <person name="Sun Q."/>
            <person name="Kim S."/>
        </authorList>
    </citation>
    <scope>NUCLEOTIDE SEQUENCE</scope>
    <source>
        <strain evidence="2">KCTC 32437</strain>
    </source>
</reference>
<evidence type="ECO:0000256" key="1">
    <source>
        <dbReference type="SAM" id="Coils"/>
    </source>
</evidence>
<comment type="caution">
    <text evidence="2">The sequence shown here is derived from an EMBL/GenBank/DDBJ whole genome shotgun (WGS) entry which is preliminary data.</text>
</comment>
<proteinExistence type="predicted"/>
<protein>
    <submittedName>
        <fullName evidence="2">Uncharacterized protein</fullName>
    </submittedName>
</protein>
<reference evidence="2" key="1">
    <citation type="journal article" date="2014" name="Int. J. Syst. Evol. Microbiol.">
        <title>Complete genome sequence of Corynebacterium casei LMG S-19264T (=DSM 44701T), isolated from a smear-ripened cheese.</title>
        <authorList>
            <consortium name="US DOE Joint Genome Institute (JGI-PGF)"/>
            <person name="Walter F."/>
            <person name="Albersmeier A."/>
            <person name="Kalinowski J."/>
            <person name="Ruckert C."/>
        </authorList>
    </citation>
    <scope>NUCLEOTIDE SEQUENCE</scope>
    <source>
        <strain evidence="2">KCTC 32437</strain>
    </source>
</reference>
<gene>
    <name evidence="2" type="ORF">GCM10007989_22900</name>
</gene>
<dbReference type="AlphaFoldDB" id="A0A918VUE7"/>
<name>A0A918VUE7_9HYPH</name>
<evidence type="ECO:0000313" key="2">
    <source>
        <dbReference type="EMBL" id="GHA26524.1"/>
    </source>
</evidence>
<keyword evidence="3" id="KW-1185">Reference proteome</keyword>